<accession>A0AAN6P9C4</accession>
<evidence type="ECO:0000313" key="12">
    <source>
        <dbReference type="Proteomes" id="UP001303115"/>
    </source>
</evidence>
<comment type="caution">
    <text evidence="11">The sequence shown here is derived from an EMBL/GenBank/DDBJ whole genome shotgun (WGS) entry which is preliminary data.</text>
</comment>
<keyword evidence="6 10" id="KW-0472">Membrane</keyword>
<dbReference type="Pfam" id="PF11807">
    <property type="entry name" value="UstYa"/>
    <property type="match status" value="1"/>
</dbReference>
<dbReference type="Proteomes" id="UP001303115">
    <property type="component" value="Unassembled WGS sequence"/>
</dbReference>
<evidence type="ECO:0000256" key="2">
    <source>
        <dbReference type="ARBA" id="ARBA00004685"/>
    </source>
</evidence>
<gene>
    <name evidence="11" type="ORF">C8A01DRAFT_19051</name>
</gene>
<evidence type="ECO:0000256" key="6">
    <source>
        <dbReference type="ARBA" id="ARBA00023136"/>
    </source>
</evidence>
<comment type="similarity">
    <text evidence="8">Belongs to the ustYa family.</text>
</comment>
<evidence type="ECO:0000256" key="5">
    <source>
        <dbReference type="ARBA" id="ARBA00023026"/>
    </source>
</evidence>
<keyword evidence="5" id="KW-0843">Virulence</keyword>
<evidence type="ECO:0000256" key="7">
    <source>
        <dbReference type="ARBA" id="ARBA00023180"/>
    </source>
</evidence>
<name>A0AAN6P9C4_9PEZI</name>
<dbReference type="GO" id="GO:0016020">
    <property type="term" value="C:membrane"/>
    <property type="evidence" value="ECO:0007669"/>
    <property type="project" value="UniProtKB-SubCell"/>
</dbReference>
<evidence type="ECO:0000256" key="8">
    <source>
        <dbReference type="ARBA" id="ARBA00035112"/>
    </source>
</evidence>
<proteinExistence type="inferred from homology"/>
<evidence type="ECO:0000256" key="9">
    <source>
        <dbReference type="SAM" id="MobiDB-lite"/>
    </source>
</evidence>
<comment type="pathway">
    <text evidence="2">Mycotoxin biosynthesis.</text>
</comment>
<keyword evidence="12" id="KW-1185">Reference proteome</keyword>
<comment type="subcellular location">
    <subcellularLocation>
        <location evidence="1">Membrane</location>
        <topology evidence="1">Single-pass membrane protein</topology>
    </subcellularLocation>
</comment>
<keyword evidence="7" id="KW-0325">Glycoprotein</keyword>
<evidence type="ECO:0000256" key="10">
    <source>
        <dbReference type="SAM" id="Phobius"/>
    </source>
</evidence>
<dbReference type="EMBL" id="MU854496">
    <property type="protein sequence ID" value="KAK4034090.1"/>
    <property type="molecule type" value="Genomic_DNA"/>
</dbReference>
<organism evidence="11 12">
    <name type="scientific">Parachaetomium inaequale</name>
    <dbReference type="NCBI Taxonomy" id="2588326"/>
    <lineage>
        <taxon>Eukaryota</taxon>
        <taxon>Fungi</taxon>
        <taxon>Dikarya</taxon>
        <taxon>Ascomycota</taxon>
        <taxon>Pezizomycotina</taxon>
        <taxon>Sordariomycetes</taxon>
        <taxon>Sordariomycetidae</taxon>
        <taxon>Sordariales</taxon>
        <taxon>Chaetomiaceae</taxon>
        <taxon>Parachaetomium</taxon>
    </lineage>
</organism>
<reference evidence="12" key="1">
    <citation type="journal article" date="2023" name="Mol. Phylogenet. Evol.">
        <title>Genome-scale phylogeny and comparative genomics of the fungal order Sordariales.</title>
        <authorList>
            <person name="Hensen N."/>
            <person name="Bonometti L."/>
            <person name="Westerberg I."/>
            <person name="Brannstrom I.O."/>
            <person name="Guillou S."/>
            <person name="Cros-Aarteil S."/>
            <person name="Calhoun S."/>
            <person name="Haridas S."/>
            <person name="Kuo A."/>
            <person name="Mondo S."/>
            <person name="Pangilinan J."/>
            <person name="Riley R."/>
            <person name="LaButti K."/>
            <person name="Andreopoulos B."/>
            <person name="Lipzen A."/>
            <person name="Chen C."/>
            <person name="Yan M."/>
            <person name="Daum C."/>
            <person name="Ng V."/>
            <person name="Clum A."/>
            <person name="Steindorff A."/>
            <person name="Ohm R.A."/>
            <person name="Martin F."/>
            <person name="Silar P."/>
            <person name="Natvig D.O."/>
            <person name="Lalanne C."/>
            <person name="Gautier V."/>
            <person name="Ament-Velasquez S.L."/>
            <person name="Kruys A."/>
            <person name="Hutchinson M.I."/>
            <person name="Powell A.J."/>
            <person name="Barry K."/>
            <person name="Miller A.N."/>
            <person name="Grigoriev I.V."/>
            <person name="Debuchy R."/>
            <person name="Gladieux P."/>
            <person name="Hiltunen Thoren M."/>
            <person name="Johannesson H."/>
        </authorList>
    </citation>
    <scope>NUCLEOTIDE SEQUENCE [LARGE SCALE GENOMIC DNA]</scope>
    <source>
        <strain evidence="12">CBS 284.82</strain>
    </source>
</reference>
<protein>
    <submittedName>
        <fullName evidence="11">Uncharacterized protein</fullName>
    </submittedName>
</protein>
<dbReference type="PANTHER" id="PTHR33365">
    <property type="entry name" value="YALI0B05434P"/>
    <property type="match status" value="1"/>
</dbReference>
<sequence>MPGARYQPVPLDEERKTKSRRERIPDLYELDPTPRSRSHPHSHWAWLAHAVLLSISITLFALSFCVRSGNHTGHRPLLSTAPLSPAVEYETKRVGLGPAWRDSPYVGHGSEVDTAWGSISDGGEIFLAEAEAMKLGVLSHGMKTQHPKTGQWGYRAGVEVFHQLRCLDLLRQEAHWTRNMEAESEVDYCVELLREALMCHSDAGIFPLRNTAEEAGQGLAGRRLEFEGSRTCRSFEAVKKWSDEHSVRWG</sequence>
<dbReference type="AlphaFoldDB" id="A0AAN6P9C4"/>
<feature type="compositionally biased region" description="Basic and acidic residues" evidence="9">
    <location>
        <begin position="12"/>
        <end position="26"/>
    </location>
</feature>
<feature type="region of interest" description="Disordered" evidence="9">
    <location>
        <begin position="1"/>
        <end position="38"/>
    </location>
</feature>
<dbReference type="GO" id="GO:0043386">
    <property type="term" value="P:mycotoxin biosynthetic process"/>
    <property type="evidence" value="ECO:0007669"/>
    <property type="project" value="InterPro"/>
</dbReference>
<keyword evidence="3 10" id="KW-0812">Transmembrane</keyword>
<evidence type="ECO:0000256" key="3">
    <source>
        <dbReference type="ARBA" id="ARBA00022692"/>
    </source>
</evidence>
<feature type="transmembrane region" description="Helical" evidence="10">
    <location>
        <begin position="44"/>
        <end position="66"/>
    </location>
</feature>
<evidence type="ECO:0000256" key="4">
    <source>
        <dbReference type="ARBA" id="ARBA00022989"/>
    </source>
</evidence>
<evidence type="ECO:0000256" key="1">
    <source>
        <dbReference type="ARBA" id="ARBA00004167"/>
    </source>
</evidence>
<keyword evidence="4 10" id="KW-1133">Transmembrane helix</keyword>
<evidence type="ECO:0000313" key="11">
    <source>
        <dbReference type="EMBL" id="KAK4034090.1"/>
    </source>
</evidence>
<dbReference type="InterPro" id="IPR021765">
    <property type="entry name" value="UstYa-like"/>
</dbReference>
<dbReference type="PANTHER" id="PTHR33365:SF4">
    <property type="entry name" value="CYCLOCHLOROTINE BIOSYNTHESIS PROTEIN O"/>
    <property type="match status" value="1"/>
</dbReference>